<protein>
    <submittedName>
        <fullName evidence="3">Uncharacterized protein</fullName>
    </submittedName>
</protein>
<keyword evidence="1" id="KW-0175">Coiled coil</keyword>
<evidence type="ECO:0000256" key="2">
    <source>
        <dbReference type="SAM" id="MobiDB-lite"/>
    </source>
</evidence>
<comment type="caution">
    <text evidence="3">The sequence shown here is derived from an EMBL/GenBank/DDBJ whole genome shotgun (WGS) entry which is preliminary data.</text>
</comment>
<keyword evidence="4" id="KW-1185">Reference proteome</keyword>
<evidence type="ECO:0000313" key="4">
    <source>
        <dbReference type="Proteomes" id="UP001443914"/>
    </source>
</evidence>
<dbReference type="AlphaFoldDB" id="A0AAW1HC35"/>
<dbReference type="PANTHER" id="PTHR35468:SF1">
    <property type="entry name" value="MYOSIN-LIKE PROTEIN"/>
    <property type="match status" value="1"/>
</dbReference>
<name>A0AAW1HC35_SAPOF</name>
<gene>
    <name evidence="3" type="ORF">RND81_12G180700</name>
</gene>
<proteinExistence type="predicted"/>
<evidence type="ECO:0000313" key="3">
    <source>
        <dbReference type="EMBL" id="KAK9673641.1"/>
    </source>
</evidence>
<feature type="region of interest" description="Disordered" evidence="2">
    <location>
        <begin position="76"/>
        <end position="99"/>
    </location>
</feature>
<evidence type="ECO:0000256" key="1">
    <source>
        <dbReference type="SAM" id="Coils"/>
    </source>
</evidence>
<feature type="coiled-coil region" evidence="1">
    <location>
        <begin position="152"/>
        <end position="179"/>
    </location>
</feature>
<sequence length="521" mass="60133">MATLRRPKWTPPPPQTPRILQLPRRTTRRKPPSRNPSHIFRQPTPAAKLATLFDQEREPPVVLLNSGRRERVVLDDVEERESTSGDVEERERRSSSEDEEKWRFQAEMLRAECYLLRMEREVVVKKLENERFLLQHCLNSVIHTLISGKKKIGEGENVSSVLEEEIEELSKKLVELQRRSSRLKSPELQNCRNFDKQAFELQKQLEDYNEINHSGGCIEDSQELTGTSLQPECSAERKIKAYAGFSNRPCIKPADVETLRRKMERLSKGRLLKRMEEVYGSMLSATNCSLPSSASSSRRYDLADLSFQSSQEAKSGELKACSGQCKAIVMRLMEQVKAETDQWSQMQQMLGQVRDEMEELQTSRDFWETRALESDCQIQTLHSEVEEWKQKTVSSKIKEKELHKHVQQLQLGVEKLRVPETCETKPKVSTNSTTLSLGAQLAKEKLALTCRVKERKPRNENIENKEVDYSEVKRSTLYRDGSSRPVPSFNRLPFKDIGNLASIGKQNSRRYVYPLHNPKDS</sequence>
<feature type="region of interest" description="Disordered" evidence="2">
    <location>
        <begin position="1"/>
        <end position="44"/>
    </location>
</feature>
<accession>A0AAW1HC35</accession>
<dbReference type="Proteomes" id="UP001443914">
    <property type="component" value="Unassembled WGS sequence"/>
</dbReference>
<dbReference type="PANTHER" id="PTHR35468">
    <property type="entry name" value="MYOSIN-LIKE PROTEIN"/>
    <property type="match status" value="1"/>
</dbReference>
<reference evidence="3" key="1">
    <citation type="submission" date="2024-03" db="EMBL/GenBank/DDBJ databases">
        <title>WGS assembly of Saponaria officinalis var. Norfolk2.</title>
        <authorList>
            <person name="Jenkins J."/>
            <person name="Shu S."/>
            <person name="Grimwood J."/>
            <person name="Barry K."/>
            <person name="Goodstein D."/>
            <person name="Schmutz J."/>
            <person name="Leebens-Mack J."/>
            <person name="Osbourn A."/>
        </authorList>
    </citation>
    <scope>NUCLEOTIDE SEQUENCE [LARGE SCALE GENOMIC DNA]</scope>
    <source>
        <strain evidence="3">JIC</strain>
    </source>
</reference>
<dbReference type="EMBL" id="JBDFQZ010000012">
    <property type="protein sequence ID" value="KAK9673641.1"/>
    <property type="molecule type" value="Genomic_DNA"/>
</dbReference>
<organism evidence="3 4">
    <name type="scientific">Saponaria officinalis</name>
    <name type="common">Common soapwort</name>
    <name type="synonym">Lychnis saponaria</name>
    <dbReference type="NCBI Taxonomy" id="3572"/>
    <lineage>
        <taxon>Eukaryota</taxon>
        <taxon>Viridiplantae</taxon>
        <taxon>Streptophyta</taxon>
        <taxon>Embryophyta</taxon>
        <taxon>Tracheophyta</taxon>
        <taxon>Spermatophyta</taxon>
        <taxon>Magnoliopsida</taxon>
        <taxon>eudicotyledons</taxon>
        <taxon>Gunneridae</taxon>
        <taxon>Pentapetalae</taxon>
        <taxon>Caryophyllales</taxon>
        <taxon>Caryophyllaceae</taxon>
        <taxon>Caryophylleae</taxon>
        <taxon>Saponaria</taxon>
    </lineage>
</organism>